<keyword evidence="1" id="KW-1133">Transmembrane helix</keyword>
<evidence type="ECO:0000313" key="3">
    <source>
        <dbReference type="Proteomes" id="UP000199615"/>
    </source>
</evidence>
<protein>
    <submittedName>
        <fullName evidence="2">Uncharacterized protein</fullName>
    </submittedName>
</protein>
<sequence length="105" mass="11373">MQRFLDSVSRRSVALLGALGVIVAIVIVAIVIVATQLRNWGIISSTHYLAWAAFAMNLGVSALGLPTPERRWWIANAILSVLAMFLIGASTVPTAIVALVRLFWN</sequence>
<accession>A0A1H8TF56</accession>
<dbReference type="RefSeq" id="WP_092684168.1">
    <property type="nucleotide sequence ID" value="NZ_FODT01000005.1"/>
</dbReference>
<evidence type="ECO:0000313" key="2">
    <source>
        <dbReference type="EMBL" id="SEO89128.1"/>
    </source>
</evidence>
<evidence type="ECO:0000256" key="1">
    <source>
        <dbReference type="SAM" id="Phobius"/>
    </source>
</evidence>
<feature type="transmembrane region" description="Helical" evidence="1">
    <location>
        <begin position="48"/>
        <end position="65"/>
    </location>
</feature>
<feature type="transmembrane region" description="Helical" evidence="1">
    <location>
        <begin position="77"/>
        <end position="104"/>
    </location>
</feature>
<dbReference type="AlphaFoldDB" id="A0A1H8TF56"/>
<dbReference type="EMBL" id="FODT01000005">
    <property type="protein sequence ID" value="SEO89128.1"/>
    <property type="molecule type" value="Genomic_DNA"/>
</dbReference>
<reference evidence="3" key="1">
    <citation type="submission" date="2016-10" db="EMBL/GenBank/DDBJ databases">
        <authorList>
            <person name="Varghese N."/>
            <person name="Submissions S."/>
        </authorList>
    </citation>
    <scope>NUCLEOTIDE SEQUENCE [LARGE SCALE GENOMIC DNA]</scope>
    <source>
        <strain evidence="3">DSM 123</strain>
    </source>
</reference>
<gene>
    <name evidence="2" type="ORF">SAMN05444123_105371</name>
</gene>
<name>A0A1H8TF56_9BRAD</name>
<keyword evidence="1" id="KW-0812">Transmembrane</keyword>
<dbReference type="Proteomes" id="UP000199615">
    <property type="component" value="Unassembled WGS sequence"/>
</dbReference>
<proteinExistence type="predicted"/>
<keyword evidence="3" id="KW-1185">Reference proteome</keyword>
<organism evidence="2 3">
    <name type="scientific">Rhodopseudomonas pseudopalustris</name>
    <dbReference type="NCBI Taxonomy" id="1513892"/>
    <lineage>
        <taxon>Bacteria</taxon>
        <taxon>Pseudomonadati</taxon>
        <taxon>Pseudomonadota</taxon>
        <taxon>Alphaproteobacteria</taxon>
        <taxon>Hyphomicrobiales</taxon>
        <taxon>Nitrobacteraceae</taxon>
        <taxon>Rhodopseudomonas</taxon>
    </lineage>
</organism>
<feature type="transmembrane region" description="Helical" evidence="1">
    <location>
        <begin position="12"/>
        <end position="36"/>
    </location>
</feature>
<dbReference type="OrthoDB" id="8266195at2"/>
<keyword evidence="1" id="KW-0472">Membrane</keyword>